<dbReference type="Proteomes" id="UP000661193">
    <property type="component" value="Unassembled WGS sequence"/>
</dbReference>
<evidence type="ECO:0000313" key="2">
    <source>
        <dbReference type="Proteomes" id="UP000661193"/>
    </source>
</evidence>
<proteinExistence type="predicted"/>
<dbReference type="Gene3D" id="2.50.20.20">
    <property type="match status" value="1"/>
</dbReference>
<comment type="caution">
    <text evidence="1">The sequence shown here is derived from an EMBL/GenBank/DDBJ whole genome shotgun (WGS) entry which is preliminary data.</text>
</comment>
<evidence type="ECO:0000313" key="1">
    <source>
        <dbReference type="EMBL" id="MBL6277544.1"/>
    </source>
</evidence>
<organism evidence="1 2">
    <name type="scientific">Micromonospora fiedleri</name>
    <dbReference type="NCBI Taxonomy" id="1157498"/>
    <lineage>
        <taxon>Bacteria</taxon>
        <taxon>Bacillati</taxon>
        <taxon>Actinomycetota</taxon>
        <taxon>Actinomycetes</taxon>
        <taxon>Micromonosporales</taxon>
        <taxon>Micromonosporaceae</taxon>
        <taxon>Micromonospora</taxon>
    </lineage>
</organism>
<gene>
    <name evidence="1" type="ORF">JMF97_15395</name>
</gene>
<dbReference type="PROSITE" id="PS51257">
    <property type="entry name" value="PROKAR_LIPOPROTEIN"/>
    <property type="match status" value="1"/>
</dbReference>
<accession>A0ABS1UMS5</accession>
<sequence>MHPIRSASAGLALAAALSLGLTGCTTSSGQHEQPLAAPATSTTADPRADLTAALEELNKQSSRFELVSPVITGSGSLDPLNLVADMTLDLSDERTMRMVSMGDDVYLKFGGEQAGSLSDKWLYMDTSKLGDDSDLKLIADDPGNVKALIESIVTVDRTSPGKYAGTVDYTRTVDVDSELVKMFGRKAASVPFTATVDTDGRLTGLVIDLTTLDARMGKIKASYSDFGSPVTVRKPPAGEIEEAPADLIEALGG</sequence>
<evidence type="ECO:0008006" key="3">
    <source>
        <dbReference type="Google" id="ProtNLM"/>
    </source>
</evidence>
<keyword evidence="2" id="KW-1185">Reference proteome</keyword>
<name>A0ABS1UMS5_9ACTN</name>
<reference evidence="1 2" key="1">
    <citation type="submission" date="2021-01" db="EMBL/GenBank/DDBJ databases">
        <title>Genome sequencing of Micromonospora fiedleri MG-37.</title>
        <authorList>
            <person name="Moreland P.E.J."/>
            <person name="Stach J.E.M."/>
        </authorList>
    </citation>
    <scope>NUCLEOTIDE SEQUENCE [LARGE SCALE GENOMIC DNA]</scope>
    <source>
        <strain evidence="1 2">MG-37</strain>
    </source>
</reference>
<protein>
    <recommendedName>
        <fullName evidence="3">Lipoprotein LprG</fullName>
    </recommendedName>
</protein>
<dbReference type="EMBL" id="JAETXL010000005">
    <property type="protein sequence ID" value="MBL6277544.1"/>
    <property type="molecule type" value="Genomic_DNA"/>
</dbReference>
<dbReference type="RefSeq" id="WP_203222209.1">
    <property type="nucleotide sequence ID" value="NZ_JAETXL010000005.1"/>
</dbReference>